<keyword evidence="6" id="KW-1185">Reference proteome</keyword>
<proteinExistence type="predicted"/>
<dbReference type="PROSITE" id="PS00041">
    <property type="entry name" value="HTH_ARAC_FAMILY_1"/>
    <property type="match status" value="1"/>
</dbReference>
<dbReference type="PRINTS" id="PR00032">
    <property type="entry name" value="HTHARAC"/>
</dbReference>
<accession>A0A3D9KI16</accession>
<dbReference type="Gene3D" id="1.10.10.60">
    <property type="entry name" value="Homeodomain-like"/>
    <property type="match status" value="2"/>
</dbReference>
<keyword evidence="2 5" id="KW-0238">DNA-binding</keyword>
<evidence type="ECO:0000256" key="3">
    <source>
        <dbReference type="ARBA" id="ARBA00023163"/>
    </source>
</evidence>
<dbReference type="SUPFAM" id="SSF51182">
    <property type="entry name" value="RmlC-like cupins"/>
    <property type="match status" value="1"/>
</dbReference>
<dbReference type="GO" id="GO:0043565">
    <property type="term" value="F:sequence-specific DNA binding"/>
    <property type="evidence" value="ECO:0007669"/>
    <property type="project" value="InterPro"/>
</dbReference>
<dbReference type="InterPro" id="IPR011051">
    <property type="entry name" value="RmlC_Cupin_sf"/>
</dbReference>
<dbReference type="SUPFAM" id="SSF46689">
    <property type="entry name" value="Homeodomain-like"/>
    <property type="match status" value="2"/>
</dbReference>
<gene>
    <name evidence="5" type="ORF">DFP98_104231</name>
</gene>
<dbReference type="SMART" id="SM00342">
    <property type="entry name" value="HTH_ARAC"/>
    <property type="match status" value="1"/>
</dbReference>
<dbReference type="AlphaFoldDB" id="A0A3D9KI16"/>
<dbReference type="InterPro" id="IPR014710">
    <property type="entry name" value="RmlC-like_jellyroll"/>
</dbReference>
<dbReference type="RefSeq" id="WP_116059945.1">
    <property type="nucleotide sequence ID" value="NZ_QRDZ01000004.1"/>
</dbReference>
<dbReference type="EMBL" id="QRDZ01000004">
    <property type="protein sequence ID" value="RED85526.1"/>
    <property type="molecule type" value="Genomic_DNA"/>
</dbReference>
<dbReference type="PANTHER" id="PTHR43280:SF28">
    <property type="entry name" value="HTH-TYPE TRANSCRIPTIONAL ACTIVATOR RHAS"/>
    <property type="match status" value="1"/>
</dbReference>
<dbReference type="InterPro" id="IPR003313">
    <property type="entry name" value="AraC-bd"/>
</dbReference>
<dbReference type="Gene3D" id="2.60.120.10">
    <property type="entry name" value="Jelly Rolls"/>
    <property type="match status" value="1"/>
</dbReference>
<dbReference type="InterPro" id="IPR020449">
    <property type="entry name" value="Tscrpt_reg_AraC-type_HTH"/>
</dbReference>
<organism evidence="5 6">
    <name type="scientific">Cohnella phaseoli</name>
    <dbReference type="NCBI Taxonomy" id="456490"/>
    <lineage>
        <taxon>Bacteria</taxon>
        <taxon>Bacillati</taxon>
        <taxon>Bacillota</taxon>
        <taxon>Bacilli</taxon>
        <taxon>Bacillales</taxon>
        <taxon>Paenibacillaceae</taxon>
        <taxon>Cohnella</taxon>
    </lineage>
</organism>
<feature type="domain" description="HTH araC/xylS-type" evidence="4">
    <location>
        <begin position="181"/>
        <end position="279"/>
    </location>
</feature>
<keyword evidence="1" id="KW-0805">Transcription regulation</keyword>
<dbReference type="Proteomes" id="UP000256977">
    <property type="component" value="Unassembled WGS sequence"/>
</dbReference>
<dbReference type="InterPro" id="IPR018060">
    <property type="entry name" value="HTH_AraC"/>
</dbReference>
<sequence length="284" mass="33217">MQLRTFKYVEHNSSLEYKTGGIHPSFEILYLATGRYQMNWLGEKYDIKPNSLFFITPNTPHDVTILSNKATYWYIELNEPPANADSVFPTLETILVWNRLQCESDLASQMPEVMNHTVEGIHRLLQNRLHEMVCGEELLLLEIRKLFLIVHEILHGYKKDPGLQKKLKLPLGYTPTQDIIKTLIIILETSYKENITLRQLSDFSHFQSTYLIQKFKEYHGFTPIEYLHKLRMKAAVNYLSTTDMKIKQIAEESGYANIHHFSNAFKKNTGMSPSEWRKNHRSPL</sequence>
<dbReference type="Pfam" id="PF12833">
    <property type="entry name" value="HTH_18"/>
    <property type="match status" value="1"/>
</dbReference>
<protein>
    <submittedName>
        <fullName evidence="5">AraC-like DNA-binding protein</fullName>
    </submittedName>
</protein>
<dbReference type="PROSITE" id="PS01124">
    <property type="entry name" value="HTH_ARAC_FAMILY_2"/>
    <property type="match status" value="1"/>
</dbReference>
<dbReference type="PANTHER" id="PTHR43280">
    <property type="entry name" value="ARAC-FAMILY TRANSCRIPTIONAL REGULATOR"/>
    <property type="match status" value="1"/>
</dbReference>
<reference evidence="5 6" key="1">
    <citation type="submission" date="2018-07" db="EMBL/GenBank/DDBJ databases">
        <title>Genomic Encyclopedia of Type Strains, Phase III (KMG-III): the genomes of soil and plant-associated and newly described type strains.</title>
        <authorList>
            <person name="Whitman W."/>
        </authorList>
    </citation>
    <scope>NUCLEOTIDE SEQUENCE [LARGE SCALE GENOMIC DNA]</scope>
    <source>
        <strain evidence="5 6">CECT 7287</strain>
    </source>
</reference>
<dbReference type="InterPro" id="IPR009057">
    <property type="entry name" value="Homeodomain-like_sf"/>
</dbReference>
<name>A0A3D9KI16_9BACL</name>
<dbReference type="OrthoDB" id="2566489at2"/>
<evidence type="ECO:0000259" key="4">
    <source>
        <dbReference type="PROSITE" id="PS01124"/>
    </source>
</evidence>
<dbReference type="GO" id="GO:0003700">
    <property type="term" value="F:DNA-binding transcription factor activity"/>
    <property type="evidence" value="ECO:0007669"/>
    <property type="project" value="InterPro"/>
</dbReference>
<keyword evidence="3" id="KW-0804">Transcription</keyword>
<dbReference type="InterPro" id="IPR018062">
    <property type="entry name" value="HTH_AraC-typ_CS"/>
</dbReference>
<dbReference type="Pfam" id="PF02311">
    <property type="entry name" value="AraC_binding"/>
    <property type="match status" value="1"/>
</dbReference>
<evidence type="ECO:0000313" key="6">
    <source>
        <dbReference type="Proteomes" id="UP000256977"/>
    </source>
</evidence>
<evidence type="ECO:0000313" key="5">
    <source>
        <dbReference type="EMBL" id="RED85526.1"/>
    </source>
</evidence>
<evidence type="ECO:0000256" key="2">
    <source>
        <dbReference type="ARBA" id="ARBA00023125"/>
    </source>
</evidence>
<comment type="caution">
    <text evidence="5">The sequence shown here is derived from an EMBL/GenBank/DDBJ whole genome shotgun (WGS) entry which is preliminary data.</text>
</comment>
<evidence type="ECO:0000256" key="1">
    <source>
        <dbReference type="ARBA" id="ARBA00023015"/>
    </source>
</evidence>